<proteinExistence type="predicted"/>
<evidence type="ECO:0000313" key="1">
    <source>
        <dbReference type="EMBL" id="KKL88984.1"/>
    </source>
</evidence>
<dbReference type="EMBL" id="LAZR01020406">
    <property type="protein sequence ID" value="KKL88984.1"/>
    <property type="molecule type" value="Genomic_DNA"/>
</dbReference>
<comment type="caution">
    <text evidence="1">The sequence shown here is derived from an EMBL/GenBank/DDBJ whole genome shotgun (WGS) entry which is preliminary data.</text>
</comment>
<name>A0A0F9FR41_9ZZZZ</name>
<dbReference type="AlphaFoldDB" id="A0A0F9FR41"/>
<accession>A0A0F9FR41</accession>
<gene>
    <name evidence="1" type="ORF">LCGC14_1919290</name>
</gene>
<organism evidence="1">
    <name type="scientific">marine sediment metagenome</name>
    <dbReference type="NCBI Taxonomy" id="412755"/>
    <lineage>
        <taxon>unclassified sequences</taxon>
        <taxon>metagenomes</taxon>
        <taxon>ecological metagenomes</taxon>
    </lineage>
</organism>
<sequence>MQTHLVIEAINRLAAERGEKRGDFYYASFSCKEVLDYMDFEITRGHLRHVAYIVTKGYPESLVDGGSKQSGRMLNMKIRSK</sequence>
<reference evidence="1" key="1">
    <citation type="journal article" date="2015" name="Nature">
        <title>Complex archaea that bridge the gap between prokaryotes and eukaryotes.</title>
        <authorList>
            <person name="Spang A."/>
            <person name="Saw J.H."/>
            <person name="Jorgensen S.L."/>
            <person name="Zaremba-Niedzwiedzka K."/>
            <person name="Martijn J."/>
            <person name="Lind A.E."/>
            <person name="van Eijk R."/>
            <person name="Schleper C."/>
            <person name="Guy L."/>
            <person name="Ettema T.J."/>
        </authorList>
    </citation>
    <scope>NUCLEOTIDE SEQUENCE</scope>
</reference>
<protein>
    <submittedName>
        <fullName evidence="1">Uncharacterized protein</fullName>
    </submittedName>
</protein>